<evidence type="ECO:0000256" key="1">
    <source>
        <dbReference type="ARBA" id="ARBA00004162"/>
    </source>
</evidence>
<evidence type="ECO:0000256" key="4">
    <source>
        <dbReference type="ARBA" id="ARBA00022692"/>
    </source>
</evidence>
<dbReference type="GO" id="GO:0043953">
    <property type="term" value="P:protein transport by the Tat complex"/>
    <property type="evidence" value="ECO:0007669"/>
    <property type="project" value="UniProtKB-UniRule"/>
</dbReference>
<comment type="subunit">
    <text evidence="9">The Tat system comprises two distinct complexes: a TatABC complex, containing multiple copies of TatA, TatB and TatC subunits, and a separate TatA complex, containing only TatA subunits. Substrates initially bind to the TatABC complex, which probably triggers association of the separate TatA complex to form the active translocon.</text>
</comment>
<dbReference type="EMBL" id="JAKGSG010000025">
    <property type="protein sequence ID" value="MCF4120833.1"/>
    <property type="molecule type" value="Genomic_DNA"/>
</dbReference>
<evidence type="ECO:0000256" key="5">
    <source>
        <dbReference type="ARBA" id="ARBA00022927"/>
    </source>
</evidence>
<evidence type="ECO:0000256" key="9">
    <source>
        <dbReference type="HAMAP-Rule" id="MF_00236"/>
    </source>
</evidence>
<dbReference type="Gene3D" id="1.20.5.3310">
    <property type="match status" value="1"/>
</dbReference>
<sequence>MGALQPWHWIVLLAVILLLFGANRLPGLAKGIGQSMKIFKNEISDLRDDKKDATPTDAAPTAAPQSAPQSTPQTAPKDNDTPKV</sequence>
<evidence type="ECO:0000256" key="8">
    <source>
        <dbReference type="ARBA" id="ARBA00023136"/>
    </source>
</evidence>
<dbReference type="Pfam" id="PF02416">
    <property type="entry name" value="TatA_B_E"/>
    <property type="match status" value="1"/>
</dbReference>
<keyword evidence="5 9" id="KW-0653">Protein transport</keyword>
<evidence type="ECO:0000256" key="7">
    <source>
        <dbReference type="ARBA" id="ARBA00023010"/>
    </source>
</evidence>
<evidence type="ECO:0000256" key="10">
    <source>
        <dbReference type="SAM" id="MobiDB-lite"/>
    </source>
</evidence>
<dbReference type="AlphaFoldDB" id="A0AA41QCU4"/>
<dbReference type="RefSeq" id="WP_236088604.1">
    <property type="nucleotide sequence ID" value="NZ_JAKGSG010000025.1"/>
</dbReference>
<comment type="similarity">
    <text evidence="9">Belongs to the TatA/E family.</text>
</comment>
<evidence type="ECO:0000313" key="12">
    <source>
        <dbReference type="Proteomes" id="UP001165405"/>
    </source>
</evidence>
<reference evidence="11" key="1">
    <citation type="submission" date="2022-01" db="EMBL/GenBank/DDBJ databases">
        <title>Antribacter sp. nov., isolated from Guizhou of China.</title>
        <authorList>
            <person name="Chengliang C."/>
            <person name="Ya Z."/>
        </authorList>
    </citation>
    <scope>NUCLEOTIDE SEQUENCE</scope>
    <source>
        <strain evidence="11">KLBMP 9083</strain>
    </source>
</reference>
<keyword evidence="3 9" id="KW-1003">Cell membrane</keyword>
<dbReference type="HAMAP" id="MF_00236">
    <property type="entry name" value="TatA_E"/>
    <property type="match status" value="1"/>
</dbReference>
<feature type="region of interest" description="Disordered" evidence="10">
    <location>
        <begin position="47"/>
        <end position="84"/>
    </location>
</feature>
<dbReference type="InterPro" id="IPR003369">
    <property type="entry name" value="TatA/B/E"/>
</dbReference>
<gene>
    <name evidence="9 11" type="primary">tatA</name>
    <name evidence="11" type="ORF">L1785_07560</name>
</gene>
<keyword evidence="8 9" id="KW-0472">Membrane</keyword>
<feature type="compositionally biased region" description="Low complexity" evidence="10">
    <location>
        <begin position="55"/>
        <end position="76"/>
    </location>
</feature>
<keyword evidence="7 9" id="KW-0811">Translocation</keyword>
<dbReference type="GO" id="GO:0008320">
    <property type="term" value="F:protein transmembrane transporter activity"/>
    <property type="evidence" value="ECO:0007669"/>
    <property type="project" value="UniProtKB-UniRule"/>
</dbReference>
<proteinExistence type="inferred from homology"/>
<keyword evidence="12" id="KW-1185">Reference proteome</keyword>
<dbReference type="GO" id="GO:0033281">
    <property type="term" value="C:TAT protein transport complex"/>
    <property type="evidence" value="ECO:0007669"/>
    <property type="project" value="UniProtKB-UniRule"/>
</dbReference>
<evidence type="ECO:0000256" key="2">
    <source>
        <dbReference type="ARBA" id="ARBA00022448"/>
    </source>
</evidence>
<dbReference type="PANTHER" id="PTHR42982">
    <property type="entry name" value="SEC-INDEPENDENT PROTEIN TRANSLOCASE PROTEIN TATA"/>
    <property type="match status" value="1"/>
</dbReference>
<dbReference type="Proteomes" id="UP001165405">
    <property type="component" value="Unassembled WGS sequence"/>
</dbReference>
<evidence type="ECO:0000313" key="11">
    <source>
        <dbReference type="EMBL" id="MCF4120833.1"/>
    </source>
</evidence>
<accession>A0AA41QCU4</accession>
<keyword evidence="6 9" id="KW-1133">Transmembrane helix</keyword>
<comment type="subcellular location">
    <subcellularLocation>
        <location evidence="1 9">Cell membrane</location>
        <topology evidence="1 9">Single-pass membrane protein</topology>
    </subcellularLocation>
</comment>
<evidence type="ECO:0000256" key="3">
    <source>
        <dbReference type="ARBA" id="ARBA00022475"/>
    </source>
</evidence>
<keyword evidence="4 9" id="KW-0812">Transmembrane</keyword>
<evidence type="ECO:0000256" key="6">
    <source>
        <dbReference type="ARBA" id="ARBA00022989"/>
    </source>
</evidence>
<dbReference type="PANTHER" id="PTHR42982:SF8">
    <property type="entry name" value="SEC-INDEPENDENT PROTEIN TRANSLOCASE PROTEIN TATA"/>
    <property type="match status" value="1"/>
</dbReference>
<dbReference type="NCBIfam" id="NF001854">
    <property type="entry name" value="PRK00575.1"/>
    <property type="match status" value="1"/>
</dbReference>
<protein>
    <recommendedName>
        <fullName evidence="9">Sec-independent protein translocase protein TatA</fullName>
    </recommendedName>
</protein>
<comment type="function">
    <text evidence="9">Part of the twin-arginine translocation (Tat) system that transports large folded proteins containing a characteristic twin-arginine motif in their signal peptide across membranes. TatA could form the protein-conducting channel of the Tat system.</text>
</comment>
<comment type="caution">
    <text evidence="11">The sequence shown here is derived from an EMBL/GenBank/DDBJ whole genome shotgun (WGS) entry which is preliminary data.</text>
</comment>
<dbReference type="InterPro" id="IPR006312">
    <property type="entry name" value="TatA/E"/>
</dbReference>
<keyword evidence="2 9" id="KW-0813">Transport</keyword>
<name>A0AA41QCU4_9MICO</name>
<dbReference type="NCBIfam" id="TIGR01411">
    <property type="entry name" value="tatAE"/>
    <property type="match status" value="1"/>
</dbReference>
<organism evidence="11 12">
    <name type="scientific">Antribacter soli</name>
    <dbReference type="NCBI Taxonomy" id="2910976"/>
    <lineage>
        <taxon>Bacteria</taxon>
        <taxon>Bacillati</taxon>
        <taxon>Actinomycetota</taxon>
        <taxon>Actinomycetes</taxon>
        <taxon>Micrococcales</taxon>
        <taxon>Promicromonosporaceae</taxon>
        <taxon>Antribacter</taxon>
    </lineage>
</organism>